<sequence length="175" mass="19327">MRNTENVYWGSLNHQGWLLYAAATAKGLCCITLPNESFERLAEFVERHFPNANLEPNQAVLEPYLTELKEYLEGKRQKFTVPLDLRGTPFQMSVWKSLLQISYGQWATYSDIAASIGRPSAVRAVGAAIGANPVPFVVPCHRVIGKGGKLTGYRGGLDVKSALLKLENVRIPPSP</sequence>
<keyword evidence="4 9" id="KW-0489">Methyltransferase</keyword>
<feature type="active site" description="Nucleophile; methyl group acceptor" evidence="9">
    <location>
        <position position="140"/>
    </location>
</feature>
<accession>A0A1Y3PU60</accession>
<comment type="function">
    <text evidence="9">Involved in the cellular defense against the biological effects of O6-methylguanine (O6-MeG) and O4-methylthymine (O4-MeT) in DNA. Repairs the methylated nucleobase in DNA by stoichiometrically transferring the methyl group to a cysteine residue in the enzyme. This is a suicide reaction: the enzyme is irreversibly inactivated.</text>
</comment>
<evidence type="ECO:0000313" key="13">
    <source>
        <dbReference type="Proteomes" id="UP000196475"/>
    </source>
</evidence>
<evidence type="ECO:0000256" key="6">
    <source>
        <dbReference type="ARBA" id="ARBA00022763"/>
    </source>
</evidence>
<dbReference type="InterPro" id="IPR036631">
    <property type="entry name" value="MGMT_N_sf"/>
</dbReference>
<dbReference type="GO" id="GO:0005737">
    <property type="term" value="C:cytoplasm"/>
    <property type="evidence" value="ECO:0007669"/>
    <property type="project" value="UniProtKB-SubCell"/>
</dbReference>
<comment type="caution">
    <text evidence="12">The sequence shown here is derived from an EMBL/GenBank/DDBJ whole genome shotgun (WGS) entry which is preliminary data.</text>
</comment>
<feature type="domain" description="Methylguanine DNA methyltransferase ribonuclease-like" evidence="11">
    <location>
        <begin position="7"/>
        <end position="85"/>
    </location>
</feature>
<evidence type="ECO:0000256" key="5">
    <source>
        <dbReference type="ARBA" id="ARBA00022679"/>
    </source>
</evidence>
<organism evidence="12 13">
    <name type="scientific">Bacillus thermozeamaize</name>
    <dbReference type="NCBI Taxonomy" id="230954"/>
    <lineage>
        <taxon>Bacteria</taxon>
        <taxon>Bacillati</taxon>
        <taxon>Bacillota</taxon>
        <taxon>Bacilli</taxon>
        <taxon>Bacillales</taxon>
        <taxon>Bacillaceae</taxon>
        <taxon>Bacillus</taxon>
    </lineage>
</organism>
<dbReference type="InterPro" id="IPR036388">
    <property type="entry name" value="WH-like_DNA-bd_sf"/>
</dbReference>
<protein>
    <recommendedName>
        <fullName evidence="9">Methylated-DNA--protein-cysteine methyltransferase</fullName>
        <ecNumber evidence="9">2.1.1.63</ecNumber>
    </recommendedName>
    <alternativeName>
        <fullName evidence="9">6-O-methylguanine-DNA methyltransferase</fullName>
        <shortName evidence="9">MGMT</shortName>
    </alternativeName>
    <alternativeName>
        <fullName evidence="9">O-6-methylguanine-DNA-alkyltransferase</fullName>
    </alternativeName>
</protein>
<dbReference type="AlphaFoldDB" id="A0A1Y3PU60"/>
<dbReference type="InterPro" id="IPR023546">
    <property type="entry name" value="MGMT"/>
</dbReference>
<dbReference type="FunFam" id="1.10.10.10:FF:000214">
    <property type="entry name" value="Methylated-DNA--protein-cysteine methyltransferase"/>
    <property type="match status" value="1"/>
</dbReference>
<evidence type="ECO:0000259" key="10">
    <source>
        <dbReference type="Pfam" id="PF01035"/>
    </source>
</evidence>
<keyword evidence="5 9" id="KW-0808">Transferase</keyword>
<evidence type="ECO:0000256" key="3">
    <source>
        <dbReference type="ARBA" id="ARBA00022490"/>
    </source>
</evidence>
<dbReference type="InterPro" id="IPR001497">
    <property type="entry name" value="MethylDNA_cys_MeTrfase_AS"/>
</dbReference>
<dbReference type="SUPFAM" id="SSF53155">
    <property type="entry name" value="Methylated DNA-protein cysteine methyltransferase domain"/>
    <property type="match status" value="1"/>
</dbReference>
<evidence type="ECO:0000256" key="2">
    <source>
        <dbReference type="ARBA" id="ARBA00008711"/>
    </source>
</evidence>
<dbReference type="CDD" id="cd06445">
    <property type="entry name" value="ATase"/>
    <property type="match status" value="1"/>
</dbReference>
<dbReference type="Pfam" id="PF02870">
    <property type="entry name" value="Methyltransf_1N"/>
    <property type="match status" value="1"/>
</dbReference>
<dbReference type="GO" id="GO:0032259">
    <property type="term" value="P:methylation"/>
    <property type="evidence" value="ECO:0007669"/>
    <property type="project" value="UniProtKB-KW"/>
</dbReference>
<dbReference type="HAMAP" id="MF_00772">
    <property type="entry name" value="OGT"/>
    <property type="match status" value="1"/>
</dbReference>
<gene>
    <name evidence="12" type="ORF">BAA01_00335</name>
</gene>
<dbReference type="EMBL" id="LZRT01000009">
    <property type="protein sequence ID" value="OUM90913.1"/>
    <property type="molecule type" value="Genomic_DNA"/>
</dbReference>
<dbReference type="SUPFAM" id="SSF46767">
    <property type="entry name" value="Methylated DNA-protein cysteine methyltransferase, C-terminal domain"/>
    <property type="match status" value="1"/>
</dbReference>
<dbReference type="EC" id="2.1.1.63" evidence="9"/>
<dbReference type="InterPro" id="IPR036217">
    <property type="entry name" value="MethylDNA_cys_MeTrfase_DNAb"/>
</dbReference>
<comment type="catalytic activity">
    <reaction evidence="1 9">
        <text>a 4-O-methyl-thymidine in DNA + L-cysteinyl-[protein] = a thymidine in DNA + S-methyl-L-cysteinyl-[protein]</text>
        <dbReference type="Rhea" id="RHEA:53428"/>
        <dbReference type="Rhea" id="RHEA-COMP:10131"/>
        <dbReference type="Rhea" id="RHEA-COMP:10132"/>
        <dbReference type="Rhea" id="RHEA-COMP:13555"/>
        <dbReference type="Rhea" id="RHEA-COMP:13556"/>
        <dbReference type="ChEBI" id="CHEBI:29950"/>
        <dbReference type="ChEBI" id="CHEBI:82612"/>
        <dbReference type="ChEBI" id="CHEBI:137386"/>
        <dbReference type="ChEBI" id="CHEBI:137387"/>
        <dbReference type="EC" id="2.1.1.63"/>
    </reaction>
</comment>
<dbReference type="PROSITE" id="PS00374">
    <property type="entry name" value="MGMT"/>
    <property type="match status" value="1"/>
</dbReference>
<dbReference type="NCBIfam" id="TIGR00589">
    <property type="entry name" value="ogt"/>
    <property type="match status" value="1"/>
</dbReference>
<name>A0A1Y3PU60_9BACI</name>
<keyword evidence="6 9" id="KW-0227">DNA damage</keyword>
<reference evidence="13" key="1">
    <citation type="submission" date="2016-06" db="EMBL/GenBank/DDBJ databases">
        <authorList>
            <person name="Nascimento L."/>
            <person name="Pereira R.V."/>
            <person name="Martins L.F."/>
            <person name="Quaggio R.B."/>
            <person name="Silva A.M."/>
            <person name="Setubal J.C."/>
        </authorList>
    </citation>
    <scope>NUCLEOTIDE SEQUENCE [LARGE SCALE GENOMIC DNA]</scope>
</reference>
<dbReference type="Proteomes" id="UP000196475">
    <property type="component" value="Unassembled WGS sequence"/>
</dbReference>
<keyword evidence="7 9" id="KW-0234">DNA repair</keyword>
<dbReference type="InterPro" id="IPR014048">
    <property type="entry name" value="MethylDNA_cys_MeTrfase_DNA-bd"/>
</dbReference>
<feature type="domain" description="Methylated-DNA-[protein]-cysteine S-methyltransferase DNA binding" evidence="10">
    <location>
        <begin position="89"/>
        <end position="169"/>
    </location>
</feature>
<dbReference type="PANTHER" id="PTHR10815:SF12">
    <property type="entry name" value="METHYLATED-DNA--PROTEIN-CYSTEINE METHYLTRANSFERASE, INDUCIBLE"/>
    <property type="match status" value="1"/>
</dbReference>
<dbReference type="Pfam" id="PF01035">
    <property type="entry name" value="DNA_binding_1"/>
    <property type="match status" value="1"/>
</dbReference>
<evidence type="ECO:0000256" key="8">
    <source>
        <dbReference type="ARBA" id="ARBA00049348"/>
    </source>
</evidence>
<dbReference type="GO" id="GO:0006307">
    <property type="term" value="P:DNA alkylation repair"/>
    <property type="evidence" value="ECO:0007669"/>
    <property type="project" value="UniProtKB-UniRule"/>
</dbReference>
<keyword evidence="3 9" id="KW-0963">Cytoplasm</keyword>
<dbReference type="GO" id="GO:0003908">
    <property type="term" value="F:methylated-DNA-[protein]-cysteine S-methyltransferase activity"/>
    <property type="evidence" value="ECO:0007669"/>
    <property type="project" value="UniProtKB-UniRule"/>
</dbReference>
<evidence type="ECO:0000313" key="12">
    <source>
        <dbReference type="EMBL" id="OUM90913.1"/>
    </source>
</evidence>
<comment type="catalytic activity">
    <reaction evidence="8 9">
        <text>a 6-O-methyl-2'-deoxyguanosine in DNA + L-cysteinyl-[protein] = S-methyl-L-cysteinyl-[protein] + a 2'-deoxyguanosine in DNA</text>
        <dbReference type="Rhea" id="RHEA:24000"/>
        <dbReference type="Rhea" id="RHEA-COMP:10131"/>
        <dbReference type="Rhea" id="RHEA-COMP:10132"/>
        <dbReference type="Rhea" id="RHEA-COMP:11367"/>
        <dbReference type="Rhea" id="RHEA-COMP:11368"/>
        <dbReference type="ChEBI" id="CHEBI:29950"/>
        <dbReference type="ChEBI" id="CHEBI:82612"/>
        <dbReference type="ChEBI" id="CHEBI:85445"/>
        <dbReference type="ChEBI" id="CHEBI:85448"/>
        <dbReference type="EC" id="2.1.1.63"/>
    </reaction>
</comment>
<evidence type="ECO:0000256" key="4">
    <source>
        <dbReference type="ARBA" id="ARBA00022603"/>
    </source>
</evidence>
<evidence type="ECO:0000256" key="7">
    <source>
        <dbReference type="ARBA" id="ARBA00023204"/>
    </source>
</evidence>
<proteinExistence type="inferred from homology"/>
<dbReference type="InterPro" id="IPR008332">
    <property type="entry name" value="MethylG_MeTrfase_N"/>
</dbReference>
<evidence type="ECO:0000256" key="1">
    <source>
        <dbReference type="ARBA" id="ARBA00001286"/>
    </source>
</evidence>
<dbReference type="Gene3D" id="3.30.160.70">
    <property type="entry name" value="Methylated DNA-protein cysteine methyltransferase domain"/>
    <property type="match status" value="1"/>
</dbReference>
<evidence type="ECO:0000256" key="9">
    <source>
        <dbReference type="HAMAP-Rule" id="MF_00772"/>
    </source>
</evidence>
<dbReference type="Gene3D" id="1.10.10.10">
    <property type="entry name" value="Winged helix-like DNA-binding domain superfamily/Winged helix DNA-binding domain"/>
    <property type="match status" value="1"/>
</dbReference>
<comment type="miscellaneous">
    <text evidence="9">This enzyme catalyzes only one turnover and therefore is not strictly catalytic. According to one definition, an enzyme is a biocatalyst that acts repeatedly and over many reaction cycles.</text>
</comment>
<comment type="subcellular location">
    <subcellularLocation>
        <location evidence="9">Cytoplasm</location>
    </subcellularLocation>
</comment>
<dbReference type="PANTHER" id="PTHR10815">
    <property type="entry name" value="METHYLATED-DNA--PROTEIN-CYSTEINE METHYLTRANSFERASE"/>
    <property type="match status" value="1"/>
</dbReference>
<comment type="similarity">
    <text evidence="2 9">Belongs to the MGMT family.</text>
</comment>
<evidence type="ECO:0000259" key="11">
    <source>
        <dbReference type="Pfam" id="PF02870"/>
    </source>
</evidence>